<keyword evidence="4" id="KW-1185">Reference proteome</keyword>
<keyword evidence="2" id="KW-0812">Transmembrane</keyword>
<feature type="non-terminal residue" evidence="3">
    <location>
        <position position="111"/>
    </location>
</feature>
<keyword evidence="2" id="KW-0472">Membrane</keyword>
<evidence type="ECO:0000313" key="4">
    <source>
        <dbReference type="Proteomes" id="UP000694240"/>
    </source>
</evidence>
<evidence type="ECO:0000256" key="2">
    <source>
        <dbReference type="SAM" id="Phobius"/>
    </source>
</evidence>
<feature type="transmembrane region" description="Helical" evidence="2">
    <location>
        <begin position="12"/>
        <end position="35"/>
    </location>
</feature>
<comment type="caution">
    <text evidence="3">The sequence shown here is derived from an EMBL/GenBank/DDBJ whole genome shotgun (WGS) entry which is preliminary data.</text>
</comment>
<dbReference type="Proteomes" id="UP000694240">
    <property type="component" value="Chromosome 7"/>
</dbReference>
<proteinExistence type="predicted"/>
<feature type="region of interest" description="Disordered" evidence="1">
    <location>
        <begin position="88"/>
        <end position="111"/>
    </location>
</feature>
<accession>A0A8T2BQP5</accession>
<feature type="region of interest" description="Disordered" evidence="1">
    <location>
        <begin position="45"/>
        <end position="70"/>
    </location>
</feature>
<dbReference type="EMBL" id="JAEFBK010000007">
    <property type="protein sequence ID" value="KAG7585961.1"/>
    <property type="molecule type" value="Genomic_DNA"/>
</dbReference>
<gene>
    <name evidence="3" type="ORF">ISN45_Aa02g013070</name>
</gene>
<organism evidence="3 4">
    <name type="scientific">Arabidopsis thaliana x Arabidopsis arenosa</name>
    <dbReference type="NCBI Taxonomy" id="1240361"/>
    <lineage>
        <taxon>Eukaryota</taxon>
        <taxon>Viridiplantae</taxon>
        <taxon>Streptophyta</taxon>
        <taxon>Embryophyta</taxon>
        <taxon>Tracheophyta</taxon>
        <taxon>Spermatophyta</taxon>
        <taxon>Magnoliopsida</taxon>
        <taxon>eudicotyledons</taxon>
        <taxon>Gunneridae</taxon>
        <taxon>Pentapetalae</taxon>
        <taxon>rosids</taxon>
        <taxon>malvids</taxon>
        <taxon>Brassicales</taxon>
        <taxon>Brassicaceae</taxon>
        <taxon>Camelineae</taxon>
        <taxon>Arabidopsis</taxon>
    </lineage>
</organism>
<feature type="non-terminal residue" evidence="3">
    <location>
        <position position="1"/>
    </location>
</feature>
<evidence type="ECO:0000313" key="3">
    <source>
        <dbReference type="EMBL" id="KAG7585961.1"/>
    </source>
</evidence>
<name>A0A8T2BQP5_9BRAS</name>
<sequence>INQKEKRGKMQVLKGGVVLIVTLILFLMMSSMAAIREDSSLIGVERKIPTGPDPIHNPPHKPPQPSPKHRHWIGVEEKNIKRSLNYVDYDSPHKHKPIHNAPQPSPLYRHL</sequence>
<evidence type="ECO:0000256" key="1">
    <source>
        <dbReference type="SAM" id="MobiDB-lite"/>
    </source>
</evidence>
<dbReference type="AlphaFoldDB" id="A0A8T2BQP5"/>
<feature type="compositionally biased region" description="Pro residues" evidence="1">
    <location>
        <begin position="51"/>
        <end position="66"/>
    </location>
</feature>
<keyword evidence="2" id="KW-1133">Transmembrane helix</keyword>
<reference evidence="3 4" key="1">
    <citation type="submission" date="2020-12" db="EMBL/GenBank/DDBJ databases">
        <title>Concerted genomic and epigenomic changes stabilize Arabidopsis allopolyploids.</title>
        <authorList>
            <person name="Chen Z."/>
        </authorList>
    </citation>
    <scope>NUCLEOTIDE SEQUENCE [LARGE SCALE GENOMIC DNA]</scope>
    <source>
        <strain evidence="3">Allo738</strain>
        <tissue evidence="3">Leaf</tissue>
    </source>
</reference>
<protein>
    <submittedName>
        <fullName evidence="3">Uncharacterized protein</fullName>
    </submittedName>
</protein>